<dbReference type="RefSeq" id="WP_258936293.1">
    <property type="nucleotide sequence ID" value="NZ_JANBBF010000009.1"/>
</dbReference>
<gene>
    <name evidence="2" type="ORF">ACFWGY_02745</name>
</gene>
<reference evidence="2 3" key="1">
    <citation type="submission" date="2024-09" db="EMBL/GenBank/DDBJ databases">
        <title>The Natural Products Discovery Center: Release of the First 8490 Sequenced Strains for Exploring Actinobacteria Biosynthetic Diversity.</title>
        <authorList>
            <person name="Kalkreuter E."/>
            <person name="Kautsar S.A."/>
            <person name="Yang D."/>
            <person name="Bader C.D."/>
            <person name="Teijaro C.N."/>
            <person name="Fluegel L."/>
            <person name="Davis C.M."/>
            <person name="Simpson J.R."/>
            <person name="Lauterbach L."/>
            <person name="Steele A.D."/>
            <person name="Gui C."/>
            <person name="Meng S."/>
            <person name="Li G."/>
            <person name="Viehrig K."/>
            <person name="Ye F."/>
            <person name="Su P."/>
            <person name="Kiefer A.F."/>
            <person name="Nichols A."/>
            <person name="Cepeda A.J."/>
            <person name="Yan W."/>
            <person name="Fan B."/>
            <person name="Jiang Y."/>
            <person name="Adhikari A."/>
            <person name="Zheng C.-J."/>
            <person name="Schuster L."/>
            <person name="Cowan T.M."/>
            <person name="Smanski M.J."/>
            <person name="Chevrette M.G."/>
            <person name="De Carvalho L.P.S."/>
            <person name="Shen B."/>
        </authorList>
    </citation>
    <scope>NUCLEOTIDE SEQUENCE [LARGE SCALE GENOMIC DNA]</scope>
    <source>
        <strain evidence="2 3">NPDC060353</strain>
    </source>
</reference>
<feature type="region of interest" description="Disordered" evidence="1">
    <location>
        <begin position="71"/>
        <end position="96"/>
    </location>
</feature>
<name>A0ABW6FYR4_9PSEU</name>
<evidence type="ECO:0000313" key="3">
    <source>
        <dbReference type="Proteomes" id="UP001598673"/>
    </source>
</evidence>
<evidence type="ECO:0000313" key="2">
    <source>
        <dbReference type="EMBL" id="MFD6792237.1"/>
    </source>
</evidence>
<dbReference type="Pfam" id="PF10049">
    <property type="entry name" value="DUF2283"/>
    <property type="match status" value="1"/>
</dbReference>
<evidence type="ECO:0000256" key="1">
    <source>
        <dbReference type="SAM" id="MobiDB-lite"/>
    </source>
</evidence>
<dbReference type="Proteomes" id="UP001598673">
    <property type="component" value="Unassembled WGS sequence"/>
</dbReference>
<keyword evidence="3" id="KW-1185">Reference proteome</keyword>
<dbReference type="EMBL" id="JBHXCV010000001">
    <property type="protein sequence ID" value="MFD6792237.1"/>
    <property type="molecule type" value="Genomic_DNA"/>
</dbReference>
<proteinExistence type="predicted"/>
<accession>A0ABW6FYR4</accession>
<organism evidence="2 3">
    <name type="scientific">Prauserella salsuginis</name>
    <dbReference type="NCBI Taxonomy" id="387889"/>
    <lineage>
        <taxon>Bacteria</taxon>
        <taxon>Bacillati</taxon>
        <taxon>Actinomycetota</taxon>
        <taxon>Actinomycetes</taxon>
        <taxon>Pseudonocardiales</taxon>
        <taxon>Pseudonocardiaceae</taxon>
        <taxon>Prauserella</taxon>
        <taxon>Prauserella salsuginis group</taxon>
    </lineage>
</organism>
<sequence>MGHHAQGRIEYAPEVDAAYLYLTDARLTPGRESIELETPPDSPATVVMDWKDGKITGLEVLEASALLHPDLLAQAMPPGDDPDLPAGSQRGRPDDR</sequence>
<comment type="caution">
    <text evidence="2">The sequence shown here is derived from an EMBL/GenBank/DDBJ whole genome shotgun (WGS) entry which is preliminary data.</text>
</comment>
<protein>
    <submittedName>
        <fullName evidence="2">DUF2283 domain-containing protein</fullName>
    </submittedName>
</protein>
<dbReference type="InterPro" id="IPR019270">
    <property type="entry name" value="DUF2283"/>
</dbReference>